<gene>
    <name evidence="2" type="ORF">EC80_023390</name>
</gene>
<accession>A0AAE6EXL8</accession>
<proteinExistence type="predicted"/>
<reference evidence="2 3" key="1">
    <citation type="submission" date="2019-03" db="EMBL/GenBank/DDBJ databases">
        <title>Complete genome assembly of MDR B. fragilis.</title>
        <authorList>
            <person name="Sydenham T.V."/>
            <person name="Hasman H."/>
            <person name="Justesen U.S."/>
        </authorList>
    </citation>
    <scope>NUCLEOTIDE SEQUENCE [LARGE SCALE GENOMIC DNA]</scope>
    <source>
        <strain evidence="2 3">DCMSKEJBY0001B</strain>
        <plasmid evidence="2 3">pBFS01_1</plasmid>
    </source>
</reference>
<sequence length="684" mass="79558">MSIRSKSIFLITISILVFSCASPLVSVLEKENERVRLSQVSRKKTDADKIDSTRVYSAETEKILKEKYTSYGKDEATGENIMDISLADITIVAKSKNIPERAGKISLDFKVEVPASLINNKWQVRLTPYADKNGRIIEFDKILLSGAQFIKQQAKGYQMYQNFINSIIPDSAYMQYLFDSKGYQKALLDIEEQFYYSWQKELLSQQRFVDWRSIRNKRHLLFNGLMERNRATVNPKSWKAVLPAYWLERDLSGAPGKWNNFLSPEYNLMQKTITPEDSIEISKRFFDYKKMMENERKKALIDDKYKEYIRFPRESCKLDTVIQVGDKFEYYYSQKIDADEAIKKINVMINGEVIALDESRYKLPQTDTLTYYISSMVQFLDRSPKYKRIIISRHAQTNMTAYITYGVGSTKFIESIGKNKAEIDRVLETLHSLTYSGELVLDSVNMIATASPEGDNFANKKLSGLRADELKQYLMKRTDDTESLALFKPYALGEDWDKLTELIRMDANIRNRSEILAAISSTGSNDLKESLLRKYPDYPYIRKELYPQLRAVNFKFHLHRKEMIKDTIHTSVIDTAYMDAIKLLENRKYSAALATLDEYRDYNTGVCLMSLGYDQRAIEVLQALPQNDNTYYLLAILYVREKRIKDAVEAFEKACQLEPSKWYRGQLDPEINQIITDFKLNFEQ</sequence>
<dbReference type="PROSITE" id="PS51257">
    <property type="entry name" value="PROKAR_LIPOPROTEIN"/>
    <property type="match status" value="1"/>
</dbReference>
<evidence type="ECO:0008006" key="4">
    <source>
        <dbReference type="Google" id="ProtNLM"/>
    </source>
</evidence>
<dbReference type="Gene3D" id="1.25.40.10">
    <property type="entry name" value="Tetratricopeptide repeat domain"/>
    <property type="match status" value="1"/>
</dbReference>
<dbReference type="InterPro" id="IPR019734">
    <property type="entry name" value="TPR_rpt"/>
</dbReference>
<evidence type="ECO:0000256" key="1">
    <source>
        <dbReference type="PROSITE-ProRule" id="PRU00339"/>
    </source>
</evidence>
<geneLocation type="plasmid" evidence="2 3">
    <name>pBFS01_1</name>
</geneLocation>
<dbReference type="PROSITE" id="PS50005">
    <property type="entry name" value="TPR"/>
    <property type="match status" value="1"/>
</dbReference>
<dbReference type="AlphaFoldDB" id="A0AAE6EXL8"/>
<dbReference type="SUPFAM" id="SSF48452">
    <property type="entry name" value="TPR-like"/>
    <property type="match status" value="1"/>
</dbReference>
<dbReference type="RefSeq" id="WP_005812631.1">
    <property type="nucleotide sequence ID" value="NZ_CP036540.1"/>
</dbReference>
<name>A0AAE6EXL8_BACFG</name>
<feature type="repeat" description="TPR" evidence="1">
    <location>
        <begin position="628"/>
        <end position="661"/>
    </location>
</feature>
<evidence type="ECO:0000313" key="2">
    <source>
        <dbReference type="EMBL" id="QCQ47742.1"/>
    </source>
</evidence>
<keyword evidence="2" id="KW-0614">Plasmid</keyword>
<evidence type="ECO:0000313" key="3">
    <source>
        <dbReference type="Proteomes" id="UP000036847"/>
    </source>
</evidence>
<dbReference type="EMBL" id="CP036547">
    <property type="protein sequence ID" value="QCQ47742.1"/>
    <property type="molecule type" value="Genomic_DNA"/>
</dbReference>
<protein>
    <recommendedName>
        <fullName evidence="4">Tetratricopeptide repeat protein</fullName>
    </recommendedName>
</protein>
<dbReference type="InterPro" id="IPR011990">
    <property type="entry name" value="TPR-like_helical_dom_sf"/>
</dbReference>
<dbReference type="Proteomes" id="UP000036847">
    <property type="component" value="Plasmid pBFS01_1"/>
</dbReference>
<organism evidence="2 3">
    <name type="scientific">Bacteroides fragilis</name>
    <dbReference type="NCBI Taxonomy" id="817"/>
    <lineage>
        <taxon>Bacteria</taxon>
        <taxon>Pseudomonadati</taxon>
        <taxon>Bacteroidota</taxon>
        <taxon>Bacteroidia</taxon>
        <taxon>Bacteroidales</taxon>
        <taxon>Bacteroidaceae</taxon>
        <taxon>Bacteroides</taxon>
    </lineage>
</organism>
<keyword evidence="1" id="KW-0802">TPR repeat</keyword>